<evidence type="ECO:0000313" key="2">
    <source>
        <dbReference type="EMBL" id="ETE68200.1"/>
    </source>
</evidence>
<dbReference type="PANTHER" id="PTHR46918:SF1">
    <property type="entry name" value="SYNAPTONEMAL COMPLEX PROTEIN 1"/>
    <property type="match status" value="1"/>
</dbReference>
<reference evidence="2 3" key="1">
    <citation type="journal article" date="2013" name="Proc. Natl. Acad. Sci. U.S.A.">
        <title>The king cobra genome reveals dynamic gene evolution and adaptation in the snake venom system.</title>
        <authorList>
            <person name="Vonk F.J."/>
            <person name="Casewell N.R."/>
            <person name="Henkel C.V."/>
            <person name="Heimberg A.M."/>
            <person name="Jansen H.J."/>
            <person name="McCleary R.J."/>
            <person name="Kerkkamp H.M."/>
            <person name="Vos R.A."/>
            <person name="Guerreiro I."/>
            <person name="Calvete J.J."/>
            <person name="Wuster W."/>
            <person name="Woods A.E."/>
            <person name="Logan J.M."/>
            <person name="Harrison R.A."/>
            <person name="Castoe T.A."/>
            <person name="de Koning A.P."/>
            <person name="Pollock D.D."/>
            <person name="Yandell M."/>
            <person name="Calderon D."/>
            <person name="Renjifo C."/>
            <person name="Currier R.B."/>
            <person name="Salgado D."/>
            <person name="Pla D."/>
            <person name="Sanz L."/>
            <person name="Hyder A.S."/>
            <person name="Ribeiro J.M."/>
            <person name="Arntzen J.W."/>
            <person name="van den Thillart G.E."/>
            <person name="Boetzer M."/>
            <person name="Pirovano W."/>
            <person name="Dirks R.P."/>
            <person name="Spaink H.P."/>
            <person name="Duboule D."/>
            <person name="McGlinn E."/>
            <person name="Kini R.M."/>
            <person name="Richardson M.K."/>
        </authorList>
    </citation>
    <scope>NUCLEOTIDE SEQUENCE</scope>
    <source>
        <tissue evidence="2">Blood</tissue>
    </source>
</reference>
<proteinExistence type="predicted"/>
<dbReference type="PANTHER" id="PTHR46918">
    <property type="entry name" value="SYNAPTONEMAL COMPLEX PROTEIN 1"/>
    <property type="match status" value="1"/>
</dbReference>
<dbReference type="GO" id="GO:0051878">
    <property type="term" value="P:lateral element assembly"/>
    <property type="evidence" value="ECO:0007669"/>
    <property type="project" value="TreeGrafter"/>
</dbReference>
<dbReference type="GO" id="GO:0003690">
    <property type="term" value="F:double-stranded DNA binding"/>
    <property type="evidence" value="ECO:0007669"/>
    <property type="project" value="TreeGrafter"/>
</dbReference>
<dbReference type="GO" id="GO:0001673">
    <property type="term" value="C:male germ cell nucleus"/>
    <property type="evidence" value="ECO:0007669"/>
    <property type="project" value="TreeGrafter"/>
</dbReference>
<dbReference type="GO" id="GO:0000711">
    <property type="term" value="P:meiotic DNA repair synthesis"/>
    <property type="evidence" value="ECO:0007669"/>
    <property type="project" value="TreeGrafter"/>
</dbReference>
<feature type="non-terminal residue" evidence="2">
    <location>
        <position position="1"/>
    </location>
</feature>
<feature type="coiled-coil region" evidence="1">
    <location>
        <begin position="164"/>
        <end position="249"/>
    </location>
</feature>
<name>V8P1M5_OPHHA</name>
<evidence type="ECO:0000256" key="1">
    <source>
        <dbReference type="SAM" id="Coils"/>
    </source>
</evidence>
<dbReference type="GO" id="GO:0000801">
    <property type="term" value="C:central element"/>
    <property type="evidence" value="ECO:0007669"/>
    <property type="project" value="TreeGrafter"/>
</dbReference>
<gene>
    <name evidence="2" type="primary">SYCP1</name>
    <name evidence="2" type="ORF">L345_06008</name>
</gene>
<dbReference type="OrthoDB" id="10064612at2759"/>
<evidence type="ECO:0000313" key="3">
    <source>
        <dbReference type="Proteomes" id="UP000018936"/>
    </source>
</evidence>
<dbReference type="Proteomes" id="UP000018936">
    <property type="component" value="Unassembled WGS sequence"/>
</dbReference>
<dbReference type="AlphaFoldDB" id="V8P1M5"/>
<sequence length="265" mass="31489">MQSVEKCNKYECEREETRQMYVDLNNNIERMIKAFKELCVQAENIRLEKYYKIKEAADKIEQLEKGHKREINSMEKEISILKEENGKKDNKIKQTNSQLQESKLENTTHSLEDTKNICKNLETELQISVKALAEVTEQKELIVREFEETRILHALVTDGFQSEVSNLKEMLLKEENRQRELRDASDALVLELQNKSTELEMMTELKNDKEKQIEELEPVLITEKLQERERELKDTLQTREKEIHDLEMQLSDEFENKIAFNNLKH</sequence>
<organism evidence="2 3">
    <name type="scientific">Ophiophagus hannah</name>
    <name type="common">King cobra</name>
    <name type="synonym">Naja hannah</name>
    <dbReference type="NCBI Taxonomy" id="8665"/>
    <lineage>
        <taxon>Eukaryota</taxon>
        <taxon>Metazoa</taxon>
        <taxon>Chordata</taxon>
        <taxon>Craniata</taxon>
        <taxon>Vertebrata</taxon>
        <taxon>Euteleostomi</taxon>
        <taxon>Lepidosauria</taxon>
        <taxon>Squamata</taxon>
        <taxon>Bifurcata</taxon>
        <taxon>Unidentata</taxon>
        <taxon>Episquamata</taxon>
        <taxon>Toxicofera</taxon>
        <taxon>Serpentes</taxon>
        <taxon>Colubroidea</taxon>
        <taxon>Elapidae</taxon>
        <taxon>Elapinae</taxon>
        <taxon>Ophiophagus</taxon>
    </lineage>
</organism>
<dbReference type="GO" id="GO:0000802">
    <property type="term" value="C:transverse filament"/>
    <property type="evidence" value="ECO:0007669"/>
    <property type="project" value="TreeGrafter"/>
</dbReference>
<dbReference type="EMBL" id="AZIM01001077">
    <property type="protein sequence ID" value="ETE68200.1"/>
    <property type="molecule type" value="Genomic_DNA"/>
</dbReference>
<dbReference type="GO" id="GO:0051026">
    <property type="term" value="P:chiasma assembly"/>
    <property type="evidence" value="ECO:0007669"/>
    <property type="project" value="TreeGrafter"/>
</dbReference>
<accession>V8P1M5</accession>
<comment type="caution">
    <text evidence="2">The sequence shown here is derived from an EMBL/GenBank/DDBJ whole genome shotgun (WGS) entry which is preliminary data.</text>
</comment>
<dbReference type="Pfam" id="PF05483">
    <property type="entry name" value="SCP-1"/>
    <property type="match status" value="1"/>
</dbReference>
<keyword evidence="3" id="KW-1185">Reference proteome</keyword>
<protein>
    <submittedName>
        <fullName evidence="2">Synaptonemal complex protein 1</fullName>
    </submittedName>
</protein>
<keyword evidence="1" id="KW-0175">Coiled coil</keyword>
<feature type="coiled-coil region" evidence="1">
    <location>
        <begin position="7"/>
        <end position="138"/>
    </location>
</feature>
<dbReference type="InterPro" id="IPR008827">
    <property type="entry name" value="SYCP1"/>
</dbReference>